<evidence type="ECO:0000256" key="1">
    <source>
        <dbReference type="SAM" id="MobiDB-lite"/>
    </source>
</evidence>
<dbReference type="OrthoDB" id="5429442at2759"/>
<keyword evidence="3" id="KW-1185">Reference proteome</keyword>
<protein>
    <submittedName>
        <fullName evidence="2">Uncharacterized protein</fullName>
    </submittedName>
</protein>
<dbReference type="EMBL" id="HE797018">
    <property type="protein sequence ID" value="CCM01094.1"/>
    <property type="molecule type" value="Genomic_DNA"/>
</dbReference>
<proteinExistence type="predicted"/>
<reference evidence="2 3" key="1">
    <citation type="journal article" date="2012" name="Appl. Environ. Microbiol.">
        <title>Short-read sequencing for genomic analysis of the brown rot fungus Fibroporia radiculosa.</title>
        <authorList>
            <person name="Tang J.D."/>
            <person name="Perkins A.D."/>
            <person name="Sonstegard T.S."/>
            <person name="Schroeder S.G."/>
            <person name="Burgess S.C."/>
            <person name="Diehl S.V."/>
        </authorList>
    </citation>
    <scope>NUCLEOTIDE SEQUENCE [LARGE SCALE GENOMIC DNA]</scope>
    <source>
        <strain evidence="2 3">TFFH 294</strain>
    </source>
</reference>
<feature type="region of interest" description="Disordered" evidence="1">
    <location>
        <begin position="906"/>
        <end position="935"/>
    </location>
</feature>
<dbReference type="AlphaFoldDB" id="J4H287"/>
<dbReference type="STRING" id="599839.J4H287"/>
<accession>J4H287</accession>
<dbReference type="GeneID" id="24096005"/>
<dbReference type="Proteomes" id="UP000006352">
    <property type="component" value="Unassembled WGS sequence"/>
</dbReference>
<feature type="compositionally biased region" description="Low complexity" evidence="1">
    <location>
        <begin position="922"/>
        <end position="935"/>
    </location>
</feature>
<sequence length="1020" mass="116235">MFQADFEKPKLEFICNHDAILRLKIKKGLYRLDYNKATNMSYSEKDRLQVLTNVELAFRVGFETRELRGKDTKIGNGQNLIQLVVFDLLKSHMISVEPAVIIGRDAFVYYMTQYLSFLHQAGNHVLFSLPDFDDDRYRLTVDFSIEGSPAFDIQEIHGINVQKINTYLSSVWLKAAMLLGGTDAIESETDWKSTILAQYRSSWALHGDTDSHFHIRLGAPRIQPICSREAILYFTIDEVAFYETSNFDLEPLHHYSNWEVAILVDIVHEKLSDGSVTRCALDLTTARAYHRFCTFPGLDHANEVMTSHCTRLLEFFTASYLDILESVDFHVIYHFDARWQIWDTVDVCGSNDSDSDTGDGIESWKLTVGDHTTKHASWVERVTRCATSGFDHVSAISQSSINALFNTLWTLGSTAKITDHTSAVAKWKYEKFFSATFKPMTIRLLSNGRAIVWIHVERGHLKTLRNWLPWIESVDHKFEDWHLAFEVKLGKCTHAELDVSQKWLTKFAETAVFKEHGSHHDRHLEHLYLDFKHAEFLHEFSSFDTLFHGTDHRPIDQVQAAVHYLKSHYLPHLGHWGLNIIHTVPIWTSKSDTPSCALTSIAFHVYAKDAITRHNWAHISATLEPVIVLLGMTRHRPLPCTRLEYSANWVIRLTKGISYSTVCISRAAFLERRLLHLLSHVNAVTTVVPKFYGIHNGVWKLDLTTWAKHEWKNSDECRWSLVDDQHGKMKYRWQHRDAWKYEHEGTGDVADGTYSIICLTRNFVEIPTASRHKSLDIKLWGEVEIETNFVSGSHRGSAKSSATWDATLCIQSDIDGLKVKVIGSTSPKFQKTVYTGDKTSAMFGDLEVSLRKQLPHTVDLSKVLHELRAFEGIWKYGYAGTQTYHLANPVFTTHGDIMFELRPHVHQTGTSGGSLRPSGPHGLRSPKSSSSLRSNSSFFGKVKEIVNSALHDVADDQHHDHHAQNGYDVFTNGHTMHNGGMHTMQTLSLDVDEKQTIVVEETQEIEGDQPSFLVPEVVVA</sequence>
<evidence type="ECO:0000313" key="2">
    <source>
        <dbReference type="EMBL" id="CCM01094.1"/>
    </source>
</evidence>
<gene>
    <name evidence="2" type="ORF">FIBRA_03142</name>
</gene>
<dbReference type="RefSeq" id="XP_012180377.1">
    <property type="nucleotide sequence ID" value="XM_012324987.1"/>
</dbReference>
<dbReference type="HOGENOM" id="CLU_005808_0_0_1"/>
<name>J4H287_9APHY</name>
<evidence type="ECO:0000313" key="3">
    <source>
        <dbReference type="Proteomes" id="UP000006352"/>
    </source>
</evidence>
<dbReference type="InParanoid" id="J4H287"/>
<organism evidence="2 3">
    <name type="scientific">Fibroporia radiculosa</name>
    <dbReference type="NCBI Taxonomy" id="599839"/>
    <lineage>
        <taxon>Eukaryota</taxon>
        <taxon>Fungi</taxon>
        <taxon>Dikarya</taxon>
        <taxon>Basidiomycota</taxon>
        <taxon>Agaricomycotina</taxon>
        <taxon>Agaricomycetes</taxon>
        <taxon>Polyporales</taxon>
        <taxon>Fibroporiaceae</taxon>
        <taxon>Fibroporia</taxon>
    </lineage>
</organism>